<dbReference type="EMBL" id="HG739215">
    <property type="protein sequence ID" value="CDP16549.1"/>
    <property type="molecule type" value="Genomic_DNA"/>
</dbReference>
<dbReference type="Gramene" id="CDP16549">
    <property type="protein sequence ID" value="CDP16549"/>
    <property type="gene ID" value="GSCOC_T00018932001"/>
</dbReference>
<dbReference type="InParanoid" id="A0A068V7R9"/>
<evidence type="ECO:0000313" key="1">
    <source>
        <dbReference type="EMBL" id="CDP16549.1"/>
    </source>
</evidence>
<gene>
    <name evidence="1" type="ORF">GSCOC_T00018932001</name>
</gene>
<organism evidence="1 2">
    <name type="scientific">Coffea canephora</name>
    <name type="common">Robusta coffee</name>
    <dbReference type="NCBI Taxonomy" id="49390"/>
    <lineage>
        <taxon>Eukaryota</taxon>
        <taxon>Viridiplantae</taxon>
        <taxon>Streptophyta</taxon>
        <taxon>Embryophyta</taxon>
        <taxon>Tracheophyta</taxon>
        <taxon>Spermatophyta</taxon>
        <taxon>Magnoliopsida</taxon>
        <taxon>eudicotyledons</taxon>
        <taxon>Gunneridae</taxon>
        <taxon>Pentapetalae</taxon>
        <taxon>asterids</taxon>
        <taxon>lamiids</taxon>
        <taxon>Gentianales</taxon>
        <taxon>Rubiaceae</taxon>
        <taxon>Ixoroideae</taxon>
        <taxon>Gardenieae complex</taxon>
        <taxon>Bertiereae - Coffeeae clade</taxon>
        <taxon>Coffeeae</taxon>
        <taxon>Coffea</taxon>
    </lineage>
</organism>
<dbReference type="AlphaFoldDB" id="A0A068V7R9"/>
<name>A0A068V7R9_COFCA</name>
<proteinExistence type="predicted"/>
<evidence type="ECO:0000313" key="2">
    <source>
        <dbReference type="Proteomes" id="UP000295252"/>
    </source>
</evidence>
<protein>
    <submittedName>
        <fullName evidence="1">Uncharacterized protein</fullName>
    </submittedName>
</protein>
<keyword evidence="2" id="KW-1185">Reference proteome</keyword>
<accession>A0A068V7R9</accession>
<sequence length="178" mass="20778">MRNQTTLMTNSHHRNFDQLHFNQFDTQPFVNRGTTKPLDQIHTTSHNHFSRLFLCTNQSRNQFHSKYHSTLSFLIHNKTSFLPCLDREHRERERAAGNFLDSAVSWSKAREGNLPEASPILPSSTTLFSRNSKPESPSALGRELGRKFLEFRVKDWLLAEVLETESWMPIYVFLLDCI</sequence>
<reference evidence="2" key="1">
    <citation type="journal article" date="2014" name="Science">
        <title>The coffee genome provides insight into the convergent evolution of caffeine biosynthesis.</title>
        <authorList>
            <person name="Denoeud F."/>
            <person name="Carretero-Paulet L."/>
            <person name="Dereeper A."/>
            <person name="Droc G."/>
            <person name="Guyot R."/>
            <person name="Pietrella M."/>
            <person name="Zheng C."/>
            <person name="Alberti A."/>
            <person name="Anthony F."/>
            <person name="Aprea G."/>
            <person name="Aury J.M."/>
            <person name="Bento P."/>
            <person name="Bernard M."/>
            <person name="Bocs S."/>
            <person name="Campa C."/>
            <person name="Cenci A."/>
            <person name="Combes M.C."/>
            <person name="Crouzillat D."/>
            <person name="Da Silva C."/>
            <person name="Daddiego L."/>
            <person name="De Bellis F."/>
            <person name="Dussert S."/>
            <person name="Garsmeur O."/>
            <person name="Gayraud T."/>
            <person name="Guignon V."/>
            <person name="Jahn K."/>
            <person name="Jamilloux V."/>
            <person name="Joet T."/>
            <person name="Labadie K."/>
            <person name="Lan T."/>
            <person name="Leclercq J."/>
            <person name="Lepelley M."/>
            <person name="Leroy T."/>
            <person name="Li L.T."/>
            <person name="Librado P."/>
            <person name="Lopez L."/>
            <person name="Munoz A."/>
            <person name="Noel B."/>
            <person name="Pallavicini A."/>
            <person name="Perrotta G."/>
            <person name="Poncet V."/>
            <person name="Pot D."/>
            <person name="Priyono X."/>
            <person name="Rigoreau M."/>
            <person name="Rouard M."/>
            <person name="Rozas J."/>
            <person name="Tranchant-Dubreuil C."/>
            <person name="VanBuren R."/>
            <person name="Zhang Q."/>
            <person name="Andrade A.C."/>
            <person name="Argout X."/>
            <person name="Bertrand B."/>
            <person name="de Kochko A."/>
            <person name="Graziosi G."/>
            <person name="Henry R.J."/>
            <person name="Jayarama X."/>
            <person name="Ming R."/>
            <person name="Nagai C."/>
            <person name="Rounsley S."/>
            <person name="Sankoff D."/>
            <person name="Giuliano G."/>
            <person name="Albert V.A."/>
            <person name="Wincker P."/>
            <person name="Lashermes P."/>
        </authorList>
    </citation>
    <scope>NUCLEOTIDE SEQUENCE [LARGE SCALE GENOMIC DNA]</scope>
    <source>
        <strain evidence="2">cv. DH200-94</strain>
    </source>
</reference>
<dbReference type="Proteomes" id="UP000295252">
    <property type="component" value="Chromosome IV"/>
</dbReference>